<organism evidence="1 2">
    <name type="scientific">Dichanthelium oligosanthes</name>
    <dbReference type="NCBI Taxonomy" id="888268"/>
    <lineage>
        <taxon>Eukaryota</taxon>
        <taxon>Viridiplantae</taxon>
        <taxon>Streptophyta</taxon>
        <taxon>Embryophyta</taxon>
        <taxon>Tracheophyta</taxon>
        <taxon>Spermatophyta</taxon>
        <taxon>Magnoliopsida</taxon>
        <taxon>Liliopsida</taxon>
        <taxon>Poales</taxon>
        <taxon>Poaceae</taxon>
        <taxon>PACMAD clade</taxon>
        <taxon>Panicoideae</taxon>
        <taxon>Panicodae</taxon>
        <taxon>Paniceae</taxon>
        <taxon>Dichantheliinae</taxon>
        <taxon>Dichanthelium</taxon>
    </lineage>
</organism>
<dbReference type="Proteomes" id="UP000095767">
    <property type="component" value="Unassembled WGS sequence"/>
</dbReference>
<dbReference type="PANTHER" id="PTHR34791:SF8">
    <property type="entry name" value="F-BOX DOMAIN CONTAINING PROTEIN, EXPRESSED"/>
    <property type="match status" value="1"/>
</dbReference>
<evidence type="ECO:0000313" key="1">
    <source>
        <dbReference type="EMBL" id="OEL20782.1"/>
    </source>
</evidence>
<dbReference type="EMBL" id="LWDX02049697">
    <property type="protein sequence ID" value="OEL20782.1"/>
    <property type="molecule type" value="Genomic_DNA"/>
</dbReference>
<dbReference type="Gene3D" id="3.40.1000.30">
    <property type="match status" value="1"/>
</dbReference>
<dbReference type="OrthoDB" id="101791at2759"/>
<accession>A0A1E5V6L1</accession>
<sequence length="180" mass="19327">MPRNHPLAEAMDARRWDAEAPLGRIVLVAHAAFLDAGFVSYGKPASHRLPRQVGLTTSTLSLRYSTPELVSPRRNATAADAAVLRLCAHGNFLILYGYLASDGSRPRTRWACIDALLVAPVLSGDLDAAAHALANDHALGVRLWKALAGGLAWHLFSDICAKNAVLPRRGSCGCPPTCRR</sequence>
<dbReference type="PANTHER" id="PTHR34791">
    <property type="entry name" value="OS02G0272100 PROTEIN"/>
    <property type="match status" value="1"/>
</dbReference>
<keyword evidence="2" id="KW-1185">Reference proteome</keyword>
<dbReference type="AlphaFoldDB" id="A0A1E5V6L1"/>
<protein>
    <submittedName>
        <fullName evidence="1">Uncharacterized protein</fullName>
    </submittedName>
</protein>
<comment type="caution">
    <text evidence="1">The sequence shown here is derived from an EMBL/GenBank/DDBJ whole genome shotgun (WGS) entry which is preliminary data.</text>
</comment>
<proteinExistence type="predicted"/>
<reference evidence="1 2" key="1">
    <citation type="submission" date="2016-09" db="EMBL/GenBank/DDBJ databases">
        <title>The draft genome of Dichanthelium oligosanthes: A C3 panicoid grass species.</title>
        <authorList>
            <person name="Studer A.J."/>
            <person name="Schnable J.C."/>
            <person name="Brutnell T.P."/>
        </authorList>
    </citation>
    <scope>NUCLEOTIDE SEQUENCE [LARGE SCALE GENOMIC DNA]</scope>
    <source>
        <strain evidence="2">cv. Kellogg 1175</strain>
        <tissue evidence="1">Leaf</tissue>
    </source>
</reference>
<gene>
    <name evidence="1" type="ORF">BAE44_0018201</name>
</gene>
<evidence type="ECO:0000313" key="2">
    <source>
        <dbReference type="Proteomes" id="UP000095767"/>
    </source>
</evidence>
<name>A0A1E5V6L1_9POAL</name>